<keyword evidence="1" id="KW-0812">Transmembrane</keyword>
<dbReference type="InterPro" id="IPR007074">
    <property type="entry name" value="LicD/FKTN/FKRP_NTP_transf"/>
</dbReference>
<evidence type="ECO:0000256" key="1">
    <source>
        <dbReference type="SAM" id="Phobius"/>
    </source>
</evidence>
<dbReference type="HOGENOM" id="CLU_767790_0_0_1"/>
<evidence type="ECO:0000313" key="3">
    <source>
        <dbReference type="EMBL" id="ELT97473.1"/>
    </source>
</evidence>
<reference evidence="3 5" key="2">
    <citation type="journal article" date="2013" name="Nature">
        <title>Insights into bilaterian evolution from three spiralian genomes.</title>
        <authorList>
            <person name="Simakov O."/>
            <person name="Marletaz F."/>
            <person name="Cho S.J."/>
            <person name="Edsinger-Gonzales E."/>
            <person name="Havlak P."/>
            <person name="Hellsten U."/>
            <person name="Kuo D.H."/>
            <person name="Larsson T."/>
            <person name="Lv J."/>
            <person name="Arendt D."/>
            <person name="Savage R."/>
            <person name="Osoegawa K."/>
            <person name="de Jong P."/>
            <person name="Grimwood J."/>
            <person name="Chapman J.A."/>
            <person name="Shapiro H."/>
            <person name="Aerts A."/>
            <person name="Otillar R.P."/>
            <person name="Terry A.Y."/>
            <person name="Boore J.L."/>
            <person name="Grigoriev I.V."/>
            <person name="Lindberg D.R."/>
            <person name="Seaver E.C."/>
            <person name="Weisblat D.A."/>
            <person name="Putnam N.H."/>
            <person name="Rokhsar D.S."/>
        </authorList>
    </citation>
    <scope>NUCLEOTIDE SEQUENCE</scope>
    <source>
        <strain evidence="3 5">I ESC-2004</strain>
    </source>
</reference>
<name>R7TU87_CAPTE</name>
<dbReference type="EMBL" id="AMQN01002176">
    <property type="status" value="NOT_ANNOTATED_CDS"/>
    <property type="molecule type" value="Genomic_DNA"/>
</dbReference>
<gene>
    <name evidence="3" type="ORF">CAPTEDRAFT_193433</name>
</gene>
<keyword evidence="1" id="KW-0472">Membrane</keyword>
<evidence type="ECO:0000313" key="4">
    <source>
        <dbReference type="EnsemblMetazoa" id="CapteP193433"/>
    </source>
</evidence>
<keyword evidence="5" id="KW-1185">Reference proteome</keyword>
<sequence>MFCTFRSHRCTFIFTFVILPVVFFALLFSNSSEDTLPWSGVSHDNHTFLVLPDSNWDYAVLRNLSIDGLEFASFNVTDDVRAVFNVVPHQTRSRAIRRALNESQQSDFYSFVAIVQNAFDRLSIPWCVHYGSLLGSFISHDLFPWDDDLDILVHGSAIELLSKLESNGSLARNFQLKYIYYDQMHKLFLSERPLMTAYNWSWPFVDVLPYVNVGQFVRNVDRSRLHRFHVPKSLFYPFQLRPFGPLWLPSPRRPWEMLSATYSHYTSFKCEENEWSHITESMRGGVLAAGCRSLQQDYAFVWRQTANNITIETLWLAERPLYSFVYHQEYSSCKHCNPFVWKFDSYYKRYNSRFLGQLLQI</sequence>
<evidence type="ECO:0000259" key="2">
    <source>
        <dbReference type="Pfam" id="PF04991"/>
    </source>
</evidence>
<dbReference type="EMBL" id="KB308559">
    <property type="protein sequence ID" value="ELT97473.1"/>
    <property type="molecule type" value="Genomic_DNA"/>
</dbReference>
<dbReference type="AlphaFoldDB" id="R7TU87"/>
<protein>
    <recommendedName>
        <fullName evidence="2">LicD/FKTN/FKRP nucleotidyltransferase domain-containing protein</fullName>
    </recommendedName>
</protein>
<dbReference type="Pfam" id="PF04991">
    <property type="entry name" value="LicD"/>
    <property type="match status" value="1"/>
</dbReference>
<keyword evidence="1" id="KW-1133">Transmembrane helix</keyword>
<dbReference type="OMA" id="SHEFEND"/>
<reference evidence="4" key="3">
    <citation type="submission" date="2015-06" db="UniProtKB">
        <authorList>
            <consortium name="EnsemblMetazoa"/>
        </authorList>
    </citation>
    <scope>IDENTIFICATION</scope>
</reference>
<evidence type="ECO:0000313" key="5">
    <source>
        <dbReference type="Proteomes" id="UP000014760"/>
    </source>
</evidence>
<feature type="transmembrane region" description="Helical" evidence="1">
    <location>
        <begin position="12"/>
        <end position="29"/>
    </location>
</feature>
<dbReference type="Proteomes" id="UP000014760">
    <property type="component" value="Unassembled WGS sequence"/>
</dbReference>
<dbReference type="GO" id="GO:0009100">
    <property type="term" value="P:glycoprotein metabolic process"/>
    <property type="evidence" value="ECO:0007669"/>
    <property type="project" value="UniProtKB-ARBA"/>
</dbReference>
<dbReference type="OrthoDB" id="419198at2759"/>
<dbReference type="EnsemblMetazoa" id="CapteT193433">
    <property type="protein sequence ID" value="CapteP193433"/>
    <property type="gene ID" value="CapteG193433"/>
</dbReference>
<organism evidence="3">
    <name type="scientific">Capitella teleta</name>
    <name type="common">Polychaete worm</name>
    <dbReference type="NCBI Taxonomy" id="283909"/>
    <lineage>
        <taxon>Eukaryota</taxon>
        <taxon>Metazoa</taxon>
        <taxon>Spiralia</taxon>
        <taxon>Lophotrochozoa</taxon>
        <taxon>Annelida</taxon>
        <taxon>Polychaeta</taxon>
        <taxon>Sedentaria</taxon>
        <taxon>Scolecida</taxon>
        <taxon>Capitellidae</taxon>
        <taxon>Capitella</taxon>
    </lineage>
</organism>
<reference evidence="5" key="1">
    <citation type="submission" date="2012-12" db="EMBL/GenBank/DDBJ databases">
        <authorList>
            <person name="Hellsten U."/>
            <person name="Grimwood J."/>
            <person name="Chapman J.A."/>
            <person name="Shapiro H."/>
            <person name="Aerts A."/>
            <person name="Otillar R.P."/>
            <person name="Terry A.Y."/>
            <person name="Boore J.L."/>
            <person name="Simakov O."/>
            <person name="Marletaz F."/>
            <person name="Cho S.-J."/>
            <person name="Edsinger-Gonzales E."/>
            <person name="Havlak P."/>
            <person name="Kuo D.-H."/>
            <person name="Larsson T."/>
            <person name="Lv J."/>
            <person name="Arendt D."/>
            <person name="Savage R."/>
            <person name="Osoegawa K."/>
            <person name="de Jong P."/>
            <person name="Lindberg D.R."/>
            <person name="Seaver E.C."/>
            <person name="Weisblat D.A."/>
            <person name="Putnam N.H."/>
            <person name="Grigoriev I.V."/>
            <person name="Rokhsar D.S."/>
        </authorList>
    </citation>
    <scope>NUCLEOTIDE SEQUENCE</scope>
    <source>
        <strain evidence="5">I ESC-2004</strain>
    </source>
</reference>
<proteinExistence type="predicted"/>
<feature type="domain" description="LicD/FKTN/FKRP nucleotidyltransferase" evidence="2">
    <location>
        <begin position="124"/>
        <end position="172"/>
    </location>
</feature>
<accession>R7TU87</accession>